<organism evidence="2 3">
    <name type="scientific">Methanothermobacter thermautotrophicus (strain ATCC 29096 / DSM 1053 / JCM 10044 / NBRC 100330 / Delta H)</name>
    <name type="common">Methanobacterium thermoautotrophicum</name>
    <dbReference type="NCBI Taxonomy" id="187420"/>
    <lineage>
        <taxon>Archaea</taxon>
        <taxon>Methanobacteriati</taxon>
        <taxon>Methanobacteriota</taxon>
        <taxon>Methanomada group</taxon>
        <taxon>Methanobacteria</taxon>
        <taxon>Methanobacteriales</taxon>
        <taxon>Methanobacteriaceae</taxon>
        <taxon>Methanothermobacter</taxon>
    </lineage>
</organism>
<evidence type="ECO:0000256" key="1">
    <source>
        <dbReference type="SAM" id="Phobius"/>
    </source>
</evidence>
<keyword evidence="1" id="KW-1133">Transmembrane helix</keyword>
<proteinExistence type="predicted"/>
<dbReference type="PIR" id="A69185">
    <property type="entry name" value="A69185"/>
</dbReference>
<gene>
    <name evidence="2" type="ordered locus">MTH_64</name>
</gene>
<protein>
    <submittedName>
        <fullName evidence="2">Uncharacterized protein</fullName>
    </submittedName>
</protein>
<dbReference type="Proteomes" id="UP000005223">
    <property type="component" value="Chromosome"/>
</dbReference>
<dbReference type="AlphaFoldDB" id="O26170"/>
<keyword evidence="3" id="KW-1185">Reference proteome</keyword>
<dbReference type="HOGENOM" id="CLU_2406419_0_0_2"/>
<dbReference type="KEGG" id="mth:MTH_64"/>
<feature type="transmembrane region" description="Helical" evidence="1">
    <location>
        <begin position="39"/>
        <end position="59"/>
    </location>
</feature>
<dbReference type="STRING" id="187420.MTH_64"/>
<keyword evidence="1" id="KW-0472">Membrane</keyword>
<evidence type="ECO:0000313" key="3">
    <source>
        <dbReference type="Proteomes" id="UP000005223"/>
    </source>
</evidence>
<feature type="transmembrane region" description="Helical" evidence="1">
    <location>
        <begin position="7"/>
        <end position="33"/>
    </location>
</feature>
<accession>O26170</accession>
<dbReference type="EnsemblBacteria" id="AAB84571">
    <property type="protein sequence ID" value="AAB84571"/>
    <property type="gene ID" value="MTH_64"/>
</dbReference>
<name>O26170_METTH</name>
<dbReference type="PaxDb" id="187420-MTH_64"/>
<evidence type="ECO:0000313" key="2">
    <source>
        <dbReference type="EMBL" id="AAB84571.1"/>
    </source>
</evidence>
<dbReference type="EMBL" id="AE000666">
    <property type="protein sequence ID" value="AAB84571.1"/>
    <property type="molecule type" value="Genomic_DNA"/>
</dbReference>
<sequence>MQHTSKLFYFFGVVIVFYNFVGFTVTCSRLALLHTRPELPIILLTCLLLGNMFLLIYFLSKKVFRGEEKGVLETLFVIMSLIGVLLLSMPYI</sequence>
<feature type="transmembrane region" description="Helical" evidence="1">
    <location>
        <begin position="71"/>
        <end position="91"/>
    </location>
</feature>
<keyword evidence="1" id="KW-0812">Transmembrane</keyword>
<dbReference type="InParanoid" id="O26170"/>
<reference evidence="2 3" key="1">
    <citation type="journal article" date="1997" name="J. Bacteriol.">
        <title>Complete genome sequence of Methanobacterium thermoautotrophicum deltaH: functional analysis and comparative genomics.</title>
        <authorList>
            <person name="Smith D.R."/>
            <person name="Doucette-Stamm L.A."/>
            <person name="Deloughery C."/>
            <person name="Lee H.-M."/>
            <person name="Dubois J."/>
            <person name="Aldredge T."/>
            <person name="Bashirzadeh R."/>
            <person name="Blakely D."/>
            <person name="Cook R."/>
            <person name="Gilbert K."/>
            <person name="Harrison D."/>
            <person name="Hoang L."/>
            <person name="Keagle P."/>
            <person name="Lumm W."/>
            <person name="Pothier B."/>
            <person name="Qiu D."/>
            <person name="Spadafora R."/>
            <person name="Vicare R."/>
            <person name="Wang Y."/>
            <person name="Wierzbowski J."/>
            <person name="Gibson R."/>
            <person name="Jiwani N."/>
            <person name="Caruso A."/>
            <person name="Bush D."/>
            <person name="Safer H."/>
            <person name="Patwell D."/>
            <person name="Prabhakar S."/>
            <person name="McDougall S."/>
            <person name="Shimer G."/>
            <person name="Goyal A."/>
            <person name="Pietrovski S."/>
            <person name="Church G.M."/>
            <person name="Daniels C.J."/>
            <person name="Mao J.-i."/>
            <person name="Rice P."/>
            <person name="Nolling J."/>
            <person name="Reeve J.N."/>
        </authorList>
    </citation>
    <scope>NUCLEOTIDE SEQUENCE [LARGE SCALE GENOMIC DNA]</scope>
    <source>
        <strain evidence="3">ATCC 29096 / DSM 1053 / JCM 10044 / NBRC 100330 / Delta H</strain>
    </source>
</reference>